<proteinExistence type="predicted"/>
<name>A0ABN8KFB0_9HYPH</name>
<evidence type="ECO:0000313" key="1">
    <source>
        <dbReference type="EMBL" id="CAH2407840.1"/>
    </source>
</evidence>
<organism evidence="1 2">
    <name type="scientific">Mesorhizobium escarrei</name>
    <dbReference type="NCBI Taxonomy" id="666018"/>
    <lineage>
        <taxon>Bacteria</taxon>
        <taxon>Pseudomonadati</taxon>
        <taxon>Pseudomonadota</taxon>
        <taxon>Alphaproteobacteria</taxon>
        <taxon>Hyphomicrobiales</taxon>
        <taxon>Phyllobacteriaceae</taxon>
        <taxon>Mesorhizobium</taxon>
    </lineage>
</organism>
<evidence type="ECO:0000313" key="2">
    <source>
        <dbReference type="Proteomes" id="UP001153050"/>
    </source>
</evidence>
<dbReference type="Proteomes" id="UP001153050">
    <property type="component" value="Unassembled WGS sequence"/>
</dbReference>
<keyword evidence="2" id="KW-1185">Reference proteome</keyword>
<protein>
    <submittedName>
        <fullName evidence="1">Uncharacterized protein</fullName>
    </submittedName>
</protein>
<dbReference type="EMBL" id="CAKXZT010000160">
    <property type="protein sequence ID" value="CAH2407840.1"/>
    <property type="molecule type" value="Genomic_DNA"/>
</dbReference>
<sequence length="94" mass="10040">MASAGKDAAPISPIAFEVVKRKDALFEIERDINGLAAFRRFGGSHERSCYAAPQEPFGAFFGDQGQSPALQGDVSAERGAAFGCLRHDGGLRRL</sequence>
<accession>A0ABN8KFB0</accession>
<reference evidence="1 2" key="1">
    <citation type="submission" date="2022-03" db="EMBL/GenBank/DDBJ databases">
        <authorList>
            <person name="Brunel B."/>
        </authorList>
    </citation>
    <scope>NUCLEOTIDE SEQUENCE [LARGE SCALE GENOMIC DNA]</scope>
    <source>
        <strain evidence="1">STM5069sample</strain>
    </source>
</reference>
<gene>
    <name evidence="1" type="ORF">MES5069_620102</name>
</gene>
<comment type="caution">
    <text evidence="1">The sequence shown here is derived from an EMBL/GenBank/DDBJ whole genome shotgun (WGS) entry which is preliminary data.</text>
</comment>